<comment type="caution">
    <text evidence="2">The sequence shown here is derived from an EMBL/GenBank/DDBJ whole genome shotgun (WGS) entry which is preliminary data.</text>
</comment>
<reference evidence="3" key="1">
    <citation type="submission" date="2013-09" db="EMBL/GenBank/DDBJ databases">
        <title>Corchorus olitorius genome sequencing.</title>
        <authorList>
            <person name="Alam M."/>
            <person name="Haque M.S."/>
            <person name="Islam M.S."/>
            <person name="Emdad E.M."/>
            <person name="Islam M.M."/>
            <person name="Ahmed B."/>
            <person name="Halim A."/>
            <person name="Hossen Q.M.M."/>
            <person name="Hossain M.Z."/>
            <person name="Ahmed R."/>
            <person name="Khan M.M."/>
            <person name="Islam R."/>
            <person name="Rashid M.M."/>
            <person name="Khan S.A."/>
            <person name="Rahman M.S."/>
            <person name="Alam M."/>
            <person name="Yahiya A.S."/>
            <person name="Khan M.S."/>
            <person name="Azam M.S."/>
            <person name="Haque T."/>
            <person name="Lashkar M.Z.H."/>
            <person name="Akhand A.I."/>
            <person name="Morshed G."/>
            <person name="Roy S."/>
            <person name="Uddin K.S."/>
            <person name="Rabeya T."/>
            <person name="Hossain A.S."/>
            <person name="Chowdhury A."/>
            <person name="Snigdha A.R."/>
            <person name="Mortoza M.S."/>
            <person name="Matin S.A."/>
            <person name="Hoque S.M.E."/>
            <person name="Islam M.K."/>
            <person name="Roy D.K."/>
            <person name="Haider R."/>
            <person name="Moosa M.M."/>
            <person name="Elias S.M."/>
            <person name="Hasan A.M."/>
            <person name="Jahan S."/>
            <person name="Shafiuddin M."/>
            <person name="Mahmood N."/>
            <person name="Shommy N.S."/>
        </authorList>
    </citation>
    <scope>NUCLEOTIDE SEQUENCE [LARGE SCALE GENOMIC DNA]</scope>
    <source>
        <strain evidence="3">cv. O-4</strain>
    </source>
</reference>
<gene>
    <name evidence="2" type="ORF">COLO4_18393</name>
</gene>
<accession>A0A1R3J9D2</accession>
<feature type="compositionally biased region" description="Basic residues" evidence="1">
    <location>
        <begin position="13"/>
        <end position="24"/>
    </location>
</feature>
<evidence type="ECO:0000313" key="2">
    <source>
        <dbReference type="EMBL" id="OMO91397.1"/>
    </source>
</evidence>
<dbReference type="Proteomes" id="UP000187203">
    <property type="component" value="Unassembled WGS sequence"/>
</dbReference>
<sequence length="56" mass="5883">MALPIQSPPKSQPKAKPKSKRLSSRLRAAPPQPQAPPTLRGGGGAQLITPHPRGAR</sequence>
<dbReference type="EMBL" id="AWUE01016459">
    <property type="protein sequence ID" value="OMO91397.1"/>
    <property type="molecule type" value="Genomic_DNA"/>
</dbReference>
<keyword evidence="3" id="KW-1185">Reference proteome</keyword>
<name>A0A1R3J9D2_9ROSI</name>
<feature type="compositionally biased region" description="Pro residues" evidence="1">
    <location>
        <begin position="1"/>
        <end position="11"/>
    </location>
</feature>
<feature type="region of interest" description="Disordered" evidence="1">
    <location>
        <begin position="1"/>
        <end position="56"/>
    </location>
</feature>
<proteinExistence type="predicted"/>
<organism evidence="2 3">
    <name type="scientific">Corchorus olitorius</name>
    <dbReference type="NCBI Taxonomy" id="93759"/>
    <lineage>
        <taxon>Eukaryota</taxon>
        <taxon>Viridiplantae</taxon>
        <taxon>Streptophyta</taxon>
        <taxon>Embryophyta</taxon>
        <taxon>Tracheophyta</taxon>
        <taxon>Spermatophyta</taxon>
        <taxon>Magnoliopsida</taxon>
        <taxon>eudicotyledons</taxon>
        <taxon>Gunneridae</taxon>
        <taxon>Pentapetalae</taxon>
        <taxon>rosids</taxon>
        <taxon>malvids</taxon>
        <taxon>Malvales</taxon>
        <taxon>Malvaceae</taxon>
        <taxon>Grewioideae</taxon>
        <taxon>Apeibeae</taxon>
        <taxon>Corchorus</taxon>
    </lineage>
</organism>
<evidence type="ECO:0000256" key="1">
    <source>
        <dbReference type="SAM" id="MobiDB-lite"/>
    </source>
</evidence>
<evidence type="ECO:0000313" key="3">
    <source>
        <dbReference type="Proteomes" id="UP000187203"/>
    </source>
</evidence>
<protein>
    <submittedName>
        <fullName evidence="2">Uncharacterized protein</fullName>
    </submittedName>
</protein>
<dbReference type="AlphaFoldDB" id="A0A1R3J9D2"/>